<name>F8NKW7_SERL9</name>
<dbReference type="HOGENOM" id="CLU_2475115_0_0_1"/>
<reference evidence="1" key="1">
    <citation type="submission" date="2011-04" db="EMBL/GenBank/DDBJ databases">
        <title>Evolution of plant cell wall degrading machinery underlies the functional diversity of forest fungi.</title>
        <authorList>
            <consortium name="US DOE Joint Genome Institute (JGI-PGF)"/>
            <person name="Eastwood D.C."/>
            <person name="Floudas D."/>
            <person name="Binder M."/>
            <person name="Majcherczyk A."/>
            <person name="Schneider P."/>
            <person name="Aerts A."/>
            <person name="Asiegbu F.O."/>
            <person name="Baker S.E."/>
            <person name="Barry K."/>
            <person name="Bendiksby M."/>
            <person name="Blumentritt M."/>
            <person name="Coutinho P.M."/>
            <person name="Cullen D."/>
            <person name="Cullen D."/>
            <person name="Gathman A."/>
            <person name="Goodell B."/>
            <person name="Henrissat B."/>
            <person name="Ihrmark K."/>
            <person name="Kauserud H."/>
            <person name="Kohler A."/>
            <person name="LaButti K."/>
            <person name="Lapidus A."/>
            <person name="Lavin J.L."/>
            <person name="Lee Y.-H."/>
            <person name="Lindquist E."/>
            <person name="Lilly W."/>
            <person name="Lucas S."/>
            <person name="Morin E."/>
            <person name="Murat C."/>
            <person name="Oguiza J.A."/>
            <person name="Park J."/>
            <person name="Pisabarro A.G."/>
            <person name="Riley R."/>
            <person name="Rosling A."/>
            <person name="Salamov A."/>
            <person name="Schmidt O."/>
            <person name="Schmutz J."/>
            <person name="Skrede I."/>
            <person name="Stenlid J."/>
            <person name="Wiebenga A."/>
            <person name="Xie X."/>
            <person name="Kues U."/>
            <person name="Hibbett D.S."/>
            <person name="Hoffmeister D."/>
            <person name="Hogberg N."/>
            <person name="Martin F."/>
            <person name="Grigoriev I.V."/>
            <person name="Watkinson S.C."/>
        </authorList>
    </citation>
    <scope>NUCLEOTIDE SEQUENCE</scope>
    <source>
        <strain evidence="1">S7.9</strain>
    </source>
</reference>
<protein>
    <submittedName>
        <fullName evidence="1">Uncharacterized protein</fullName>
    </submittedName>
</protein>
<dbReference type="Proteomes" id="UP000008064">
    <property type="component" value="Unassembled WGS sequence"/>
</dbReference>
<sequence>MEKLVLDSLERRLRMSSLSGKTDAARAYLKLGRRTLLTEVCMWIERDSCTSTPPPGLSRQSLLYPDWTSVTPEHTYHNLRPPS</sequence>
<dbReference type="RefSeq" id="XP_007315035.1">
    <property type="nucleotide sequence ID" value="XM_007314973.1"/>
</dbReference>
<accession>F8NKW7</accession>
<dbReference type="KEGG" id="sla:SERLADRAFT_380998"/>
<dbReference type="GeneID" id="18810917"/>
<organism>
    <name type="scientific">Serpula lacrymans var. lacrymans (strain S7.9)</name>
    <name type="common">Dry rot fungus</name>
    <dbReference type="NCBI Taxonomy" id="578457"/>
    <lineage>
        <taxon>Eukaryota</taxon>
        <taxon>Fungi</taxon>
        <taxon>Dikarya</taxon>
        <taxon>Basidiomycota</taxon>
        <taxon>Agaricomycotina</taxon>
        <taxon>Agaricomycetes</taxon>
        <taxon>Agaricomycetidae</taxon>
        <taxon>Boletales</taxon>
        <taxon>Coniophorineae</taxon>
        <taxon>Serpulaceae</taxon>
        <taxon>Serpula</taxon>
    </lineage>
</organism>
<dbReference type="AlphaFoldDB" id="F8NKW7"/>
<gene>
    <name evidence="1" type="ORF">SERLADRAFT_380998</name>
</gene>
<dbReference type="EMBL" id="GL945430">
    <property type="protein sequence ID" value="EGO28836.1"/>
    <property type="molecule type" value="Genomic_DNA"/>
</dbReference>
<proteinExistence type="predicted"/>
<evidence type="ECO:0000313" key="1">
    <source>
        <dbReference type="EMBL" id="EGO28836.1"/>
    </source>
</evidence>